<evidence type="ECO:0000313" key="5">
    <source>
        <dbReference type="RefSeq" id="XP_055879593.1"/>
    </source>
</evidence>
<evidence type="ECO:0000256" key="1">
    <source>
        <dbReference type="SAM" id="MobiDB-lite"/>
    </source>
</evidence>
<protein>
    <submittedName>
        <fullName evidence="3 4">Uncharacterized protein LOC106079740</fullName>
    </submittedName>
</protein>
<proteinExistence type="predicted"/>
<accession>A0A9W2ZX80</accession>
<sequence>MPLKTYSTSQNSWLPVTRNMPYTSASVPYRSHNMTGIYLGLESNSRPPRSKSAIPPLARGRGIAQRVRTPAEDRRYKLVEHLRIKEVKTGFTGGIKKNCRSALVGNSHRENPQEGHTVLNRKWGPGKLINPDNIDDFIRPNARCFTAVSNSGVTRLEQLISPSSLDVQDRSPYTREDLFSLAEFYRKICKNNDVSLSSLLPGRRHQQASGQESTGFTVRSYINPHKAEILAQFQDRGKLWPNTFQKSGPADFRVRGDSPRIKKSRSSGTRVTETVARDTYEHLVLPDISGDLVAGSATGGLHYRIAPFSGRLESGEEYMLNSSKVIGSSDQYQGSGVSDTKQSPSVVLPLRTEEEGEKESVRGEEEREEEDQFGEDKEEDTSETKGKDQFGEDKEEGQFSEDNMNQVMLSGDVLNSGLEVRPRVKLTTSNSGADIMLGLETDDGKSAEVEIDSLETDDLQPEDIPKGRVRKTSIVEKLSKSKESELIALSLMESAGQRQREFEKLISEHQELVHEISRTPSAENIVQSEAGRDP</sequence>
<dbReference type="OrthoDB" id="6107088at2759"/>
<dbReference type="AlphaFoldDB" id="A0A9W2ZX80"/>
<feature type="region of interest" description="Disordered" evidence="1">
    <location>
        <begin position="329"/>
        <end position="404"/>
    </location>
</feature>
<dbReference type="RefSeq" id="XP_055879592.1">
    <property type="nucleotide sequence ID" value="XM_056023617.1"/>
</dbReference>
<evidence type="ECO:0000313" key="4">
    <source>
        <dbReference type="RefSeq" id="XP_055879592.1"/>
    </source>
</evidence>
<dbReference type="GeneID" id="106079740"/>
<feature type="region of interest" description="Disordered" evidence="1">
    <location>
        <begin position="515"/>
        <end position="534"/>
    </location>
</feature>
<feature type="compositionally biased region" description="Acidic residues" evidence="1">
    <location>
        <begin position="366"/>
        <end position="381"/>
    </location>
</feature>
<dbReference type="OMA" id="RICKVEA"/>
<evidence type="ECO:0000313" key="3">
    <source>
        <dbReference type="RefSeq" id="XP_055879590.1"/>
    </source>
</evidence>
<dbReference type="Proteomes" id="UP001165740">
    <property type="component" value="Chromosome 3"/>
</dbReference>
<feature type="compositionally biased region" description="Basic and acidic residues" evidence="1">
    <location>
        <begin position="382"/>
        <end position="392"/>
    </location>
</feature>
<dbReference type="RefSeq" id="XP_055879593.1">
    <property type="nucleotide sequence ID" value="XM_056023618.1"/>
</dbReference>
<gene>
    <name evidence="3 4 5" type="primary">LOC106079740</name>
</gene>
<name>A0A9W2ZX80_BIOGL</name>
<feature type="region of interest" description="Disordered" evidence="1">
    <location>
        <begin position="250"/>
        <end position="269"/>
    </location>
</feature>
<feature type="compositionally biased region" description="Polar residues" evidence="1">
    <location>
        <begin position="329"/>
        <end position="345"/>
    </location>
</feature>
<organism evidence="2 4">
    <name type="scientific">Biomphalaria glabrata</name>
    <name type="common">Bloodfluke planorb</name>
    <name type="synonym">Freshwater snail</name>
    <dbReference type="NCBI Taxonomy" id="6526"/>
    <lineage>
        <taxon>Eukaryota</taxon>
        <taxon>Metazoa</taxon>
        <taxon>Spiralia</taxon>
        <taxon>Lophotrochozoa</taxon>
        <taxon>Mollusca</taxon>
        <taxon>Gastropoda</taxon>
        <taxon>Heterobranchia</taxon>
        <taxon>Euthyneura</taxon>
        <taxon>Panpulmonata</taxon>
        <taxon>Hygrophila</taxon>
        <taxon>Lymnaeoidea</taxon>
        <taxon>Planorbidae</taxon>
        <taxon>Biomphalaria</taxon>
    </lineage>
</organism>
<keyword evidence="2" id="KW-1185">Reference proteome</keyword>
<dbReference type="RefSeq" id="XP_055879590.1">
    <property type="nucleotide sequence ID" value="XM_056023615.1"/>
</dbReference>
<reference evidence="3 4" key="1">
    <citation type="submission" date="2025-04" db="UniProtKB">
        <authorList>
            <consortium name="RefSeq"/>
        </authorList>
    </citation>
    <scope>IDENTIFICATION</scope>
</reference>
<evidence type="ECO:0000313" key="2">
    <source>
        <dbReference type="Proteomes" id="UP001165740"/>
    </source>
</evidence>
<feature type="compositionally biased region" description="Polar residues" evidence="1">
    <location>
        <begin position="518"/>
        <end position="527"/>
    </location>
</feature>